<reference evidence="1" key="1">
    <citation type="submission" date="2019-08" db="EMBL/GenBank/DDBJ databases">
        <authorList>
            <person name="Kucharzyk K."/>
            <person name="Murdoch R.W."/>
            <person name="Higgins S."/>
            <person name="Loffler F."/>
        </authorList>
    </citation>
    <scope>NUCLEOTIDE SEQUENCE</scope>
</reference>
<protein>
    <submittedName>
        <fullName evidence="1">Uncharacterized protein</fullName>
    </submittedName>
</protein>
<evidence type="ECO:0000313" key="1">
    <source>
        <dbReference type="EMBL" id="MPN28127.1"/>
    </source>
</evidence>
<comment type="caution">
    <text evidence="1">The sequence shown here is derived from an EMBL/GenBank/DDBJ whole genome shotgun (WGS) entry which is preliminary data.</text>
</comment>
<organism evidence="1">
    <name type="scientific">bioreactor metagenome</name>
    <dbReference type="NCBI Taxonomy" id="1076179"/>
    <lineage>
        <taxon>unclassified sequences</taxon>
        <taxon>metagenomes</taxon>
        <taxon>ecological metagenomes</taxon>
    </lineage>
</organism>
<gene>
    <name evidence="1" type="ORF">SDC9_175566</name>
</gene>
<accession>A0A645GMM7</accession>
<proteinExistence type="predicted"/>
<name>A0A645GMM7_9ZZZZ</name>
<dbReference type="EMBL" id="VSSQ01078284">
    <property type="protein sequence ID" value="MPN28127.1"/>
    <property type="molecule type" value="Genomic_DNA"/>
</dbReference>
<dbReference type="AlphaFoldDB" id="A0A645GMM7"/>
<sequence length="128" mass="14542">MHIHRVKFKMIQHVTVVRMVQEIIILAPGGDSTHKVFIARLTHRILYHHNNSGIFVCPGSFLQILDYQFRLSLISCGIGEVICRKGKIHKVIETGIHNGLIAACHYRRVVVCLNQEIIVVLHSFLEPG</sequence>